<reference evidence="2" key="2">
    <citation type="submission" date="2015-03" db="EMBL/GenBank/DDBJ databases">
        <title>Genome sequence of Azospirillum thiophilum strain DSM 21654T.</title>
        <authorList>
            <person name="Kwak Y."/>
            <person name="Shin J.-H."/>
        </authorList>
    </citation>
    <scope>NUCLEOTIDE SEQUENCE [LARGE SCALE GENOMIC DNA]</scope>
    <source>
        <strain evidence="2">DSM 15199</strain>
    </source>
</reference>
<evidence type="ECO:0000313" key="1">
    <source>
        <dbReference type="EMBL" id="AKH65105.1"/>
    </source>
</evidence>
<organism evidence="1 2">
    <name type="scientific">Photorhabdus thracensis</name>
    <dbReference type="NCBI Taxonomy" id="230089"/>
    <lineage>
        <taxon>Bacteria</taxon>
        <taxon>Pseudomonadati</taxon>
        <taxon>Pseudomonadota</taxon>
        <taxon>Gammaproteobacteria</taxon>
        <taxon>Enterobacterales</taxon>
        <taxon>Morganellaceae</taxon>
        <taxon>Photorhabdus</taxon>
    </lineage>
</organism>
<dbReference type="RefSeq" id="WP_046976099.1">
    <property type="nucleotide sequence ID" value="NZ_CP011104.1"/>
</dbReference>
<dbReference type="PATRIC" id="fig|230089.6.peg.4258"/>
<keyword evidence="2" id="KW-1185">Reference proteome</keyword>
<dbReference type="STRING" id="230089.VY86_18890"/>
<dbReference type="InterPro" id="IPR045538">
    <property type="entry name" value="CIS_TMP"/>
</dbReference>
<gene>
    <name evidence="1" type="ORF">VY86_18890</name>
</gene>
<accession>A0A0F7LR91</accession>
<dbReference type="EMBL" id="CP011104">
    <property type="protein sequence ID" value="AKH65105.1"/>
    <property type="molecule type" value="Genomic_DNA"/>
</dbReference>
<dbReference type="OrthoDB" id="499748at2"/>
<dbReference type="KEGG" id="ptt:VY86_18890"/>
<proteinExistence type="predicted"/>
<dbReference type="AlphaFoldDB" id="A0A0F7LR91"/>
<reference evidence="1 2" key="1">
    <citation type="journal article" date="2015" name="J. Biotechnol.">
        <title>Complete genome sequence of Photorhabdus temperata subsp. thracensis 39-8(T), an entomopathogenic bacterium for the improved commercial bioinsecticide.</title>
        <authorList>
            <person name="Kwak Y."/>
            <person name="Shin J.H."/>
        </authorList>
    </citation>
    <scope>NUCLEOTIDE SEQUENCE [LARGE SCALE GENOMIC DNA]</scope>
    <source>
        <strain evidence="1 2">DSM 15199</strain>
    </source>
</reference>
<dbReference type="Pfam" id="PF19268">
    <property type="entry name" value="CIS_TMP"/>
    <property type="match status" value="1"/>
</dbReference>
<sequence>MTSESNLLNRITITIEVNNKQVAKKVLRSSLFNRINIYKLFNLYFDKYSSNRSVYFEKLTLNIDEINFLDLNSLFPIRLNSALDKALNQYQTNNKVKIFTGDSIILKNNRKPFLLHSGYLSNIEEFIQYLYQKSSQLNPEKGMENNRNIDINVDILIKQLMKTGKKLTLLLAKSCLSEHSLQRLLSINQPVLLTAINRKLSEDIDIFQHQGEAIYSWQLVLNALGYIQRYNTQEIPEPDVKVISYITAELESCMLDVVSIITLFRQNIVTENVLLNEWLKPLWQIELIPQFCKKHLSIQEYENLVNRFGCENQSLREPVLQKITEVDLLLIELLQALATEPQQNLPPLNQHQRSLIATAIQKGEVKAQNILQLFQHPALYNRDGTTWLAPLWQLTPISLVCKKHLSAKEYQDLSQRFILNNADKKLITEDRQALSVLDNLSITGNHCNQPRIINRSHVDRVLLTKQTFPCQVSNVGILVLWPILPALFNRLGLLEAQKFIHRQAQFNAVGLLDYFIWGNEEVQTERKILNNVLCGLMAGEIMELAPLEPEKKLIIEQWLDAIISQLPMWKKLSRNDVRQLFLQRPGELLIDNQEIKITVQHQPFDLLLTDWPWPLNIAKFPWLNRPLQIDWKNI</sequence>
<dbReference type="Proteomes" id="UP000034866">
    <property type="component" value="Chromosome"/>
</dbReference>
<protein>
    <submittedName>
        <fullName evidence="1">Uncharacterized protein</fullName>
    </submittedName>
</protein>
<evidence type="ECO:0000313" key="2">
    <source>
        <dbReference type="Proteomes" id="UP000034866"/>
    </source>
</evidence>
<name>A0A0F7LR91_9GAMM</name>